<keyword evidence="1" id="KW-0833">Ubl conjugation pathway</keyword>
<dbReference type="SUPFAM" id="SSF54236">
    <property type="entry name" value="Ubiquitin-like"/>
    <property type="match status" value="1"/>
</dbReference>
<dbReference type="Proteomes" id="UP000008141">
    <property type="component" value="Unassembled WGS sequence"/>
</dbReference>
<dbReference type="PROSITE" id="PS50053">
    <property type="entry name" value="UBIQUITIN_2"/>
    <property type="match status" value="1"/>
</dbReference>
<dbReference type="KEGG" id="cvr:CHLNCDRAFT_138857"/>
<dbReference type="Gene3D" id="3.10.20.90">
    <property type="entry name" value="Phosphatidylinositol 3-kinase Catalytic Subunit, Chain A, domain 1"/>
    <property type="match status" value="1"/>
</dbReference>
<dbReference type="OrthoDB" id="442921at2759"/>
<dbReference type="InParanoid" id="E1ZP72"/>
<reference evidence="3 4" key="1">
    <citation type="journal article" date="2010" name="Plant Cell">
        <title>The Chlorella variabilis NC64A genome reveals adaptation to photosymbiosis, coevolution with viruses, and cryptic sex.</title>
        <authorList>
            <person name="Blanc G."/>
            <person name="Duncan G."/>
            <person name="Agarkova I."/>
            <person name="Borodovsky M."/>
            <person name="Gurnon J."/>
            <person name="Kuo A."/>
            <person name="Lindquist E."/>
            <person name="Lucas S."/>
            <person name="Pangilinan J."/>
            <person name="Polle J."/>
            <person name="Salamov A."/>
            <person name="Terry A."/>
            <person name="Yamada T."/>
            <person name="Dunigan D.D."/>
            <person name="Grigoriev I.V."/>
            <person name="Claverie J.M."/>
            <person name="Van Etten J.L."/>
        </authorList>
    </citation>
    <scope>NUCLEOTIDE SEQUENCE [LARGE SCALE GENOMIC DNA]</scope>
    <source>
        <strain evidence="3 4">NC64A</strain>
    </source>
</reference>
<evidence type="ECO:0000313" key="4">
    <source>
        <dbReference type="Proteomes" id="UP000008141"/>
    </source>
</evidence>
<evidence type="ECO:0000313" key="3">
    <source>
        <dbReference type="EMBL" id="EFN52489.1"/>
    </source>
</evidence>
<dbReference type="GO" id="GO:0005634">
    <property type="term" value="C:nucleus"/>
    <property type="evidence" value="ECO:0007669"/>
    <property type="project" value="UniProtKB-SubCell"/>
</dbReference>
<comment type="subcellular location">
    <subcellularLocation>
        <location evidence="1">Nucleus</location>
    </subcellularLocation>
</comment>
<dbReference type="GeneID" id="17351795"/>
<feature type="domain" description="Ubiquitin-like" evidence="2">
    <location>
        <begin position="13"/>
        <end position="86"/>
    </location>
</feature>
<evidence type="ECO:0000256" key="1">
    <source>
        <dbReference type="RuleBase" id="RU361190"/>
    </source>
</evidence>
<dbReference type="Pfam" id="PF11976">
    <property type="entry name" value="Rad60-SLD"/>
    <property type="match status" value="1"/>
</dbReference>
<dbReference type="PANTHER" id="PTHR10562">
    <property type="entry name" value="SMALL UBIQUITIN-RELATED MODIFIER"/>
    <property type="match status" value="1"/>
</dbReference>
<proteinExistence type="inferred from homology"/>
<accession>E1ZP72</accession>
<dbReference type="InterPro" id="IPR000626">
    <property type="entry name" value="Ubiquitin-like_dom"/>
</dbReference>
<dbReference type="OMA" id="MKIYCAR"/>
<name>E1ZP72_CHLVA</name>
<dbReference type="AlphaFoldDB" id="E1ZP72"/>
<dbReference type="STRING" id="554065.E1ZP72"/>
<keyword evidence="1" id="KW-0539">Nucleus</keyword>
<dbReference type="EMBL" id="GL433856">
    <property type="protein sequence ID" value="EFN52489.1"/>
    <property type="molecule type" value="Genomic_DNA"/>
</dbReference>
<protein>
    <recommendedName>
        <fullName evidence="1">Small ubiquitin-related modifier</fullName>
        <shortName evidence="1">SUMO</shortName>
    </recommendedName>
</protein>
<sequence length="87" mass="9941">MAENDNRNVEDGAPITIKDGNEISFRVKPKTPFQKIFNAYYQKTQQDQNLLKFLFDGQRVRPEETPADLQMEEGDSIDAMINQMGGC</sequence>
<keyword evidence="4" id="KW-1185">Reference proteome</keyword>
<evidence type="ECO:0000259" key="2">
    <source>
        <dbReference type="PROSITE" id="PS50053"/>
    </source>
</evidence>
<gene>
    <name evidence="3" type="ORF">CHLNCDRAFT_138857</name>
</gene>
<organism evidence="4">
    <name type="scientific">Chlorella variabilis</name>
    <name type="common">Green alga</name>
    <dbReference type="NCBI Taxonomy" id="554065"/>
    <lineage>
        <taxon>Eukaryota</taxon>
        <taxon>Viridiplantae</taxon>
        <taxon>Chlorophyta</taxon>
        <taxon>core chlorophytes</taxon>
        <taxon>Trebouxiophyceae</taxon>
        <taxon>Chlorellales</taxon>
        <taxon>Chlorellaceae</taxon>
        <taxon>Chlorella clade</taxon>
        <taxon>Chlorella</taxon>
    </lineage>
</organism>
<dbReference type="InterPro" id="IPR022617">
    <property type="entry name" value="Rad60/SUMO-like_dom"/>
</dbReference>
<dbReference type="InterPro" id="IPR029071">
    <property type="entry name" value="Ubiquitin-like_domsf"/>
</dbReference>
<dbReference type="eggNOG" id="KOG1769">
    <property type="taxonomic scope" value="Eukaryota"/>
</dbReference>
<dbReference type="SMART" id="SM00213">
    <property type="entry name" value="UBQ"/>
    <property type="match status" value="1"/>
</dbReference>
<dbReference type="RefSeq" id="XP_005844591.1">
    <property type="nucleotide sequence ID" value="XM_005844529.1"/>
</dbReference>
<comment type="similarity">
    <text evidence="1">Belongs to the ubiquitin family. SUMO subfamily.</text>
</comment>